<proteinExistence type="predicted"/>
<evidence type="ECO:0000313" key="1">
    <source>
        <dbReference type="EMBL" id="BBA74387.1"/>
    </source>
</evidence>
<reference evidence="1" key="1">
    <citation type="submission" date="2016-07" db="EMBL/GenBank/DDBJ databases">
        <title>Genomics reveals synergistic degradation of pyrene by five bacteria in a mangrove sediment-derived bacterial consortium.</title>
        <authorList>
            <person name="Wanapaisan P."/>
            <person name="Vejarano F."/>
            <person name="Chakraborty J."/>
            <person name="Shintani M."/>
            <person name="Muangchinda C."/>
            <person name="Laothamteep N."/>
            <person name="Suzuki-Minakuchi C."/>
            <person name="Inoue K."/>
            <person name="Nojiri H."/>
            <person name="Pinyakong O."/>
        </authorList>
    </citation>
    <scope>NUCLEOTIDE SEQUENCE</scope>
    <source>
        <strain evidence="1">PW1</strain>
    </source>
</reference>
<name>A0A292GS93_9HYPH</name>
<protein>
    <submittedName>
        <fullName evidence="1">Uncharacterized protein</fullName>
    </submittedName>
</protein>
<accession>A0A292GS93</accession>
<organism evidence="1">
    <name type="scientific">Ochrobactrum sp. PW1</name>
    <dbReference type="NCBI Taxonomy" id="1882222"/>
    <lineage>
        <taxon>Bacteria</taxon>
        <taxon>Pseudomonadati</taxon>
        <taxon>Pseudomonadota</taxon>
        <taxon>Alphaproteobacteria</taxon>
        <taxon>Hyphomicrobiales</taxon>
        <taxon>Brucellaceae</taxon>
        <taxon>Brucella/Ochrobactrum group</taxon>
        <taxon>Ochrobactrum</taxon>
    </lineage>
</organism>
<dbReference type="Gene3D" id="1.10.10.60">
    <property type="entry name" value="Homeodomain-like"/>
    <property type="match status" value="1"/>
</dbReference>
<dbReference type="AlphaFoldDB" id="A0A292GS93"/>
<dbReference type="EMBL" id="LC171369">
    <property type="protein sequence ID" value="BBA74387.1"/>
    <property type="molecule type" value="Genomic_DNA"/>
</dbReference>
<sequence length="152" mass="17166">MTKATGIGRGRYAANSLPKGLKQYPQAIVDRVRTLYLSGLSQKEVSAEMGIGFKVVQRVMINHGIPRRAQAKRNQIGPANTAWKGDQAQYQALHLRVATLRGKPSNCEQCGTKTASRYEWANLTGNYHDVNDYRRMCVPCHRTYDNQRKRDA</sequence>